<dbReference type="SUPFAM" id="SSF55961">
    <property type="entry name" value="Bet v1-like"/>
    <property type="match status" value="1"/>
</dbReference>
<accession>A0ABS6Z7Z3</accession>
<reference evidence="2 3" key="1">
    <citation type="submission" date="2019-12" db="EMBL/GenBank/DDBJ databases">
        <title>Genome sequence of Streptomyces bambusae.</title>
        <authorList>
            <person name="Bansal K."/>
            <person name="Choksket S."/>
            <person name="Korpole S."/>
            <person name="Patil P.B."/>
        </authorList>
    </citation>
    <scope>NUCLEOTIDE SEQUENCE [LARGE SCALE GENOMIC DNA]</scope>
    <source>
        <strain evidence="2 3">SK60</strain>
    </source>
</reference>
<dbReference type="Pfam" id="PF03364">
    <property type="entry name" value="Polyketide_cyc"/>
    <property type="match status" value="1"/>
</dbReference>
<dbReference type="CDD" id="cd08861">
    <property type="entry name" value="OtcD1_ARO-CYC_like"/>
    <property type="match status" value="1"/>
</dbReference>
<proteinExistence type="predicted"/>
<evidence type="ECO:0000313" key="3">
    <source>
        <dbReference type="Proteomes" id="UP000812013"/>
    </source>
</evidence>
<dbReference type="InterPro" id="IPR023393">
    <property type="entry name" value="START-like_dom_sf"/>
</dbReference>
<dbReference type="InterPro" id="IPR005031">
    <property type="entry name" value="COQ10_START"/>
</dbReference>
<sequence length="293" mass="31698">MAPDGQLHRTSHQVEAEAPADIVYGLLADAERWPLIFPPTVHVHRTDGHAGPGSSGGGRGTERLAIWATANGTLKHWTSRRTLDPVARRIDFRQEVPAPPLRSMGGSWTVRELGPARCRITLLHDFSVAGDRPEDVAWVLRATDTNSTAELGRLARLAARPRRLDGMLFAFADSLRIEAEGIGARGVAGGGPALDGSDHARLWPGREAVAVRPPDSGRLVFKVPEPDVPLAVHTGSWTAAADGPDALTVTVRQQVVLRPEADVPRIRQHVREDLGRGARAALTRFRDGHVLIL</sequence>
<name>A0ABS6Z7Z3_9ACTN</name>
<dbReference type="Gene3D" id="3.30.530.20">
    <property type="match status" value="2"/>
</dbReference>
<feature type="domain" description="Coenzyme Q-binding protein COQ10 START" evidence="1">
    <location>
        <begin position="17"/>
        <end position="140"/>
    </location>
</feature>
<dbReference type="EMBL" id="WTFF01000128">
    <property type="protein sequence ID" value="MBW5483878.1"/>
    <property type="molecule type" value="Genomic_DNA"/>
</dbReference>
<dbReference type="Proteomes" id="UP000812013">
    <property type="component" value="Unassembled WGS sequence"/>
</dbReference>
<evidence type="ECO:0000259" key="1">
    <source>
        <dbReference type="Pfam" id="PF03364"/>
    </source>
</evidence>
<keyword evidence="3" id="KW-1185">Reference proteome</keyword>
<evidence type="ECO:0000313" key="2">
    <source>
        <dbReference type="EMBL" id="MBW5483878.1"/>
    </source>
</evidence>
<gene>
    <name evidence="2" type="ORF">GPJ59_18825</name>
</gene>
<protein>
    <submittedName>
        <fullName evidence="2">Cyclase</fullName>
    </submittedName>
</protein>
<organism evidence="2 3">
    <name type="scientific">Streptomyces bambusae</name>
    <dbReference type="NCBI Taxonomy" id="1550616"/>
    <lineage>
        <taxon>Bacteria</taxon>
        <taxon>Bacillati</taxon>
        <taxon>Actinomycetota</taxon>
        <taxon>Actinomycetes</taxon>
        <taxon>Kitasatosporales</taxon>
        <taxon>Streptomycetaceae</taxon>
        <taxon>Streptomyces</taxon>
    </lineage>
</organism>
<comment type="caution">
    <text evidence="2">The sequence shown here is derived from an EMBL/GenBank/DDBJ whole genome shotgun (WGS) entry which is preliminary data.</text>
</comment>